<proteinExistence type="predicted"/>
<gene>
    <name evidence="1" type="ORF">CNECB9_5460013</name>
</gene>
<reference evidence="1" key="1">
    <citation type="submission" date="2016-09" db="EMBL/GenBank/DDBJ databases">
        <authorList>
            <person name="Capua I."/>
            <person name="De Benedictis P."/>
            <person name="Joannis T."/>
            <person name="Lombin L.H."/>
            <person name="Cattoli G."/>
        </authorList>
    </citation>
    <scope>NUCLEOTIDE SEQUENCE</scope>
    <source>
        <strain evidence="1">B9</strain>
    </source>
</reference>
<dbReference type="AlphaFoldDB" id="A0A1K0J2F4"/>
<protein>
    <submittedName>
        <fullName evidence="1">Uncharacterized protein</fullName>
    </submittedName>
</protein>
<dbReference type="EMBL" id="FMSH01000497">
    <property type="protein sequence ID" value="SCU98068.1"/>
    <property type="molecule type" value="Genomic_DNA"/>
</dbReference>
<name>A0A1K0J2F4_CUPNE</name>
<organism evidence="1">
    <name type="scientific">Cupriavidus necator</name>
    <name type="common">Alcaligenes eutrophus</name>
    <name type="synonym">Ralstonia eutropha</name>
    <dbReference type="NCBI Taxonomy" id="106590"/>
    <lineage>
        <taxon>Bacteria</taxon>
        <taxon>Pseudomonadati</taxon>
        <taxon>Pseudomonadota</taxon>
        <taxon>Betaproteobacteria</taxon>
        <taxon>Burkholderiales</taxon>
        <taxon>Burkholderiaceae</taxon>
        <taxon>Cupriavidus</taxon>
    </lineage>
</organism>
<accession>A0A1K0J2F4</accession>
<dbReference type="RefSeq" id="WP_340530061.1">
    <property type="nucleotide sequence ID" value="NZ_FMSH01000497.1"/>
</dbReference>
<evidence type="ECO:0000313" key="1">
    <source>
        <dbReference type="EMBL" id="SCU98068.1"/>
    </source>
</evidence>
<sequence length="43" mass="4588">MPSNAAASAPAGVYVRERKAYGKALAGQRNPRFWLVDVKAAAQ</sequence>